<dbReference type="OrthoDB" id="10250354at2759"/>
<dbReference type="InterPro" id="IPR036869">
    <property type="entry name" value="J_dom_sf"/>
</dbReference>
<evidence type="ECO:0000313" key="3">
    <source>
        <dbReference type="EMBL" id="KAE8010117.1"/>
    </source>
</evidence>
<accession>A0A5N6QSH9</accession>
<reference evidence="3 4" key="1">
    <citation type="submission" date="2019-06" db="EMBL/GenBank/DDBJ databases">
        <title>A chromosomal-level reference genome of Carpinus fangiana (Coryloideae, Betulaceae).</title>
        <authorList>
            <person name="Yang X."/>
            <person name="Wang Z."/>
            <person name="Zhang L."/>
            <person name="Hao G."/>
            <person name="Liu J."/>
            <person name="Yang Y."/>
        </authorList>
    </citation>
    <scope>NUCLEOTIDE SEQUENCE [LARGE SCALE GENOMIC DNA]</scope>
    <source>
        <strain evidence="3">Cfa_2016G</strain>
        <tissue evidence="3">Leaf</tissue>
    </source>
</reference>
<dbReference type="PROSITE" id="PS50076">
    <property type="entry name" value="DNAJ_2"/>
    <property type="match status" value="1"/>
</dbReference>
<feature type="region of interest" description="Disordered" evidence="1">
    <location>
        <begin position="750"/>
        <end position="879"/>
    </location>
</feature>
<dbReference type="Proteomes" id="UP000327013">
    <property type="component" value="Chromosome 2"/>
</dbReference>
<dbReference type="PANTHER" id="PTHR45089:SF42">
    <property type="entry name" value="J DOMAIN-CONTAINING PROTEIN"/>
    <property type="match status" value="1"/>
</dbReference>
<name>A0A5N6QSH9_9ROSI</name>
<dbReference type="Pfam" id="PF11926">
    <property type="entry name" value="DUF3444"/>
    <property type="match status" value="2"/>
</dbReference>
<sequence length="1129" mass="126737">MECNKDEAVRAKGIAEKRMQNSDFEGAMKIAKKAQQLFPELENMSQLLAVCEVHCSALNKLYGSGMDWYGILQTEKLADEATIKRQYRKLALLLHPDKNKLAGAEAAFKLVGEAHRVLTDKAKRSLYDMKYKCSLKPTAPIPPPPQSNKNSFVKKQTRVENNLHSFPYPYTNLGCYQPIPPQQTFWTCCINCNIWYEYHKDFVNKHISCQSCLKPFIAHDLGTQGVPVGTPRQQFPNQKVASKQGPSKVTSQIDGRKPSTMRFPDRYVGLNPFSKAGGTAEVHGGSKMEVEADQHVDVGRRKEGVEVPKSNAAKSSKPGSSKKGSRKRRKSALESGSSDDKGVSIHKNDSNPSGKNSGNDRRSSRQKQNVAYQENLNGDDDDFVNPPKRGCRSFSVSDEEMKEVAVDGGVCNNDNSAPYAAEDRHRKQVRQKASAPEESLLNKKSKTGEYGMEREVVANSDHVDRKSKADDMPEAKSVSIIKVHDPEFSDFDTCKKEKCFAVNQTWALYDPMDGMPRFYARVKKVFSPGFKLHITWLEADPDDQGEINWLNADLPIACGKYRLDATEETVDPLVFSHQMQCIKGSGRVSYLIYPRKGETWALFKDWDIRWSSDPEKHLSFKFEFVEVLSDFVEGVGIKVAYLGKVKGFVSLFLRTEQNGTVSFQVPANELYRFSHQIPSFRMTGEEKKGVPKGSIELDPAALPTDLNKYDDTGVVKMENGHMDSESSGLYCKSSENKEERVMGSDMDHAAKKYGGIEPERETSMLKSSSRRSNSTHTNHAKVDASRCIAKEAASKENSHCDLTPPKGMATSCQADKDMSTPKKFKTPNKQEKQDIERQSLNLRRSPRNLSKKNSQVTEPQSTNEEGTVKHSDDDKEEKQCSFTKSEGSVSCQFDEKMHLGVKHLSSGCKISEAKLNDFNGQKLEENFQLDQIWAIYSERDGMPKNYAQVKKIESTPEFRLHVALLKPCSLPKDTSQSVCCGLFKVKNGKTKVLSRSAFSHRLRAESIGENMYKIHPRKGEVWALYKNLNFKVTCSDMRKGECDIVEVLEDNDQSTEIVVLSPLSGFKSVFKSPRIQRSKSGIIGIPHLEIARFSHQIPAFQHSGEKDSRLMGCWELDPAAVPRVIICSE</sequence>
<organism evidence="3 4">
    <name type="scientific">Carpinus fangiana</name>
    <dbReference type="NCBI Taxonomy" id="176857"/>
    <lineage>
        <taxon>Eukaryota</taxon>
        <taxon>Viridiplantae</taxon>
        <taxon>Streptophyta</taxon>
        <taxon>Embryophyta</taxon>
        <taxon>Tracheophyta</taxon>
        <taxon>Spermatophyta</taxon>
        <taxon>Magnoliopsida</taxon>
        <taxon>eudicotyledons</taxon>
        <taxon>Gunneridae</taxon>
        <taxon>Pentapetalae</taxon>
        <taxon>rosids</taxon>
        <taxon>fabids</taxon>
        <taxon>Fagales</taxon>
        <taxon>Betulaceae</taxon>
        <taxon>Carpinus</taxon>
    </lineage>
</organism>
<feature type="region of interest" description="Disordered" evidence="1">
    <location>
        <begin position="227"/>
        <end position="367"/>
    </location>
</feature>
<dbReference type="InterPro" id="IPR024593">
    <property type="entry name" value="DUF3444"/>
</dbReference>
<evidence type="ECO:0000256" key="1">
    <source>
        <dbReference type="SAM" id="MobiDB-lite"/>
    </source>
</evidence>
<feature type="compositionally biased region" description="Polar residues" evidence="1">
    <location>
        <begin position="851"/>
        <end position="865"/>
    </location>
</feature>
<feature type="compositionally biased region" description="Low complexity" evidence="1">
    <location>
        <begin position="308"/>
        <end position="322"/>
    </location>
</feature>
<feature type="domain" description="J" evidence="2">
    <location>
        <begin position="67"/>
        <end position="131"/>
    </location>
</feature>
<dbReference type="InterPro" id="IPR001623">
    <property type="entry name" value="DnaJ_domain"/>
</dbReference>
<dbReference type="SMART" id="SM00271">
    <property type="entry name" value="DnaJ"/>
    <property type="match status" value="1"/>
</dbReference>
<dbReference type="EMBL" id="CM017322">
    <property type="protein sequence ID" value="KAE8010117.1"/>
    <property type="molecule type" value="Genomic_DNA"/>
</dbReference>
<protein>
    <recommendedName>
        <fullName evidence="2">J domain-containing protein</fullName>
    </recommendedName>
</protein>
<feature type="compositionally biased region" description="Polar residues" evidence="1">
    <location>
        <begin position="231"/>
        <end position="253"/>
    </location>
</feature>
<proteinExistence type="predicted"/>
<gene>
    <name evidence="3" type="ORF">FH972_006510</name>
</gene>
<dbReference type="PRINTS" id="PR00625">
    <property type="entry name" value="JDOMAIN"/>
</dbReference>
<dbReference type="Gene3D" id="1.10.287.110">
    <property type="entry name" value="DnaJ domain"/>
    <property type="match status" value="1"/>
</dbReference>
<evidence type="ECO:0000313" key="4">
    <source>
        <dbReference type="Proteomes" id="UP000327013"/>
    </source>
</evidence>
<feature type="compositionally biased region" description="Basic and acidic residues" evidence="1">
    <location>
        <begin position="828"/>
        <end position="837"/>
    </location>
</feature>
<keyword evidence="4" id="KW-1185">Reference proteome</keyword>
<feature type="compositionally biased region" description="Basic and acidic residues" evidence="1">
    <location>
        <begin position="284"/>
        <end position="306"/>
    </location>
</feature>
<dbReference type="PANTHER" id="PTHR45089">
    <property type="entry name" value="DNAJ HEAT SHOCK AMINO-TERMINAL DOMAIN PROTEIN-RELATED"/>
    <property type="match status" value="1"/>
</dbReference>
<dbReference type="Pfam" id="PF00226">
    <property type="entry name" value="DnaJ"/>
    <property type="match status" value="1"/>
</dbReference>
<dbReference type="CDD" id="cd06257">
    <property type="entry name" value="DnaJ"/>
    <property type="match status" value="1"/>
</dbReference>
<feature type="region of interest" description="Disordered" evidence="1">
    <location>
        <begin position="415"/>
        <end position="438"/>
    </location>
</feature>
<feature type="compositionally biased region" description="Basic and acidic residues" evidence="1">
    <location>
        <begin position="866"/>
        <end position="879"/>
    </location>
</feature>
<evidence type="ECO:0000259" key="2">
    <source>
        <dbReference type="PROSITE" id="PS50076"/>
    </source>
</evidence>
<dbReference type="AlphaFoldDB" id="A0A5N6QSH9"/>
<dbReference type="SUPFAM" id="SSF46565">
    <property type="entry name" value="Chaperone J-domain"/>
    <property type="match status" value="1"/>
</dbReference>
<feature type="compositionally biased region" description="Basic and acidic residues" evidence="1">
    <location>
        <begin position="780"/>
        <end position="799"/>
    </location>
</feature>
<feature type="compositionally biased region" description="Basic and acidic residues" evidence="1">
    <location>
        <begin position="338"/>
        <end position="349"/>
    </location>
</feature>